<reference evidence="3" key="1">
    <citation type="submission" date="2021-06" db="EMBL/GenBank/DDBJ databases">
        <title>Novel Mycoplasma species detected in California sea lions (Zalophus californianus) from the USA.</title>
        <authorList>
            <person name="Volokhov D.V."/>
            <person name="Furtak V.A."/>
            <person name="Zagorodnyaya T.A."/>
        </authorList>
    </citation>
    <scope>NUCLEOTIDE SEQUENCE [LARGE SCALE GENOMIC DNA]</scope>
    <source>
        <strain evidence="3">CSL 5346</strain>
    </source>
</reference>
<dbReference type="RefSeq" id="WP_216488519.1">
    <property type="nucleotide sequence ID" value="NZ_JAHMHH010000001.1"/>
</dbReference>
<dbReference type="EMBL" id="JAHMHH010000001">
    <property type="protein sequence ID" value="MBU4692179.1"/>
    <property type="molecule type" value="Genomic_DNA"/>
</dbReference>
<dbReference type="PANTHER" id="PTHR33992:SF1">
    <property type="entry name" value="RIBONUCLEASE P PROTEIN COMPONENT"/>
    <property type="match status" value="1"/>
</dbReference>
<keyword evidence="1" id="KW-0540">Nuclease</keyword>
<keyword evidence="1" id="KW-0819">tRNA processing</keyword>
<name>A0ABS6DPC7_9MOLU</name>
<keyword evidence="1" id="KW-0255">Endonuclease</keyword>
<dbReference type="EC" id="3.1.26.5" evidence="1 2"/>
<dbReference type="InterPro" id="IPR000100">
    <property type="entry name" value="RNase_P"/>
</dbReference>
<dbReference type="PANTHER" id="PTHR33992">
    <property type="entry name" value="RIBONUCLEASE P PROTEIN COMPONENT"/>
    <property type="match status" value="1"/>
</dbReference>
<evidence type="ECO:0000313" key="3">
    <source>
        <dbReference type="EMBL" id="MBU4692179.1"/>
    </source>
</evidence>
<comment type="subunit">
    <text evidence="1">Consists of a catalytic RNA component (M1 or rnpB) and a protein subunit.</text>
</comment>
<evidence type="ECO:0000256" key="2">
    <source>
        <dbReference type="NCBIfam" id="TIGR00188"/>
    </source>
</evidence>
<sequence>MTKLNVVRKNWEFQNIINQKKQFVSKYVIIYYQPSEIYKVGISIPKTFANAVLRNKYKNQIRQIIRQNNFEDILVQSVIIIRKPFFTLDFASKEKEIKKLYERIRNAQKN</sequence>
<dbReference type="Pfam" id="PF00825">
    <property type="entry name" value="Ribonuclease_P"/>
    <property type="match status" value="1"/>
</dbReference>
<evidence type="ECO:0000256" key="1">
    <source>
        <dbReference type="HAMAP-Rule" id="MF_00227"/>
    </source>
</evidence>
<evidence type="ECO:0000313" key="4">
    <source>
        <dbReference type="Proteomes" id="UP000718793"/>
    </source>
</evidence>
<comment type="similarity">
    <text evidence="1">Belongs to the RnpA family.</text>
</comment>
<dbReference type="GO" id="GO:0004526">
    <property type="term" value="F:ribonuclease P activity"/>
    <property type="evidence" value="ECO:0007669"/>
    <property type="project" value="UniProtKB-EC"/>
</dbReference>
<dbReference type="NCBIfam" id="TIGR00188">
    <property type="entry name" value="rnpA"/>
    <property type="match status" value="1"/>
</dbReference>
<proteinExistence type="inferred from homology"/>
<keyword evidence="4" id="KW-1185">Reference proteome</keyword>
<dbReference type="HAMAP" id="MF_00227">
    <property type="entry name" value="RNase_P"/>
    <property type="match status" value="1"/>
</dbReference>
<comment type="catalytic activity">
    <reaction evidence="1">
        <text>Endonucleolytic cleavage of RNA, removing 5'-extranucleotides from tRNA precursor.</text>
        <dbReference type="EC" id="3.1.26.5"/>
    </reaction>
</comment>
<dbReference type="Proteomes" id="UP000718793">
    <property type="component" value="Unassembled WGS sequence"/>
</dbReference>
<accession>A0ABS6DPC7</accession>
<keyword evidence="1" id="KW-0694">RNA-binding</keyword>
<comment type="caution">
    <text evidence="3">The sequence shown here is derived from an EMBL/GenBank/DDBJ whole genome shotgun (WGS) entry which is preliminary data.</text>
</comment>
<comment type="function">
    <text evidence="1">RNaseP catalyzes the removal of the 5'-leader sequence from pre-tRNA to produce the mature 5'-terminus. It can also cleave other RNA substrates such as 4.5S RNA. The protein component plays an auxiliary but essential role in vivo by binding to the 5'-leader sequence and broadening the substrate specificity of the ribozyme.</text>
</comment>
<organism evidence="3 4">
    <name type="scientific">Mycoplasma zalophi</name>
    <dbReference type="NCBI Taxonomy" id="191287"/>
    <lineage>
        <taxon>Bacteria</taxon>
        <taxon>Bacillati</taxon>
        <taxon>Mycoplasmatota</taxon>
        <taxon>Mollicutes</taxon>
        <taxon>Mycoplasmataceae</taxon>
        <taxon>Mycoplasma</taxon>
    </lineage>
</organism>
<keyword evidence="1 3" id="KW-0378">Hydrolase</keyword>
<protein>
    <recommendedName>
        <fullName evidence="1 2">Ribonuclease P protein component</fullName>
        <shortName evidence="1">RNase P protein</shortName>
        <shortName evidence="1">RNaseP protein</shortName>
        <ecNumber evidence="1 2">3.1.26.5</ecNumber>
    </recommendedName>
    <alternativeName>
        <fullName evidence="1">Protein C5</fullName>
    </alternativeName>
</protein>
<gene>
    <name evidence="1 3" type="primary">rnpA</name>
    <name evidence="3" type="ORF">KQ875_01020</name>
</gene>